<dbReference type="GO" id="GO:0006511">
    <property type="term" value="P:ubiquitin-dependent protein catabolic process"/>
    <property type="evidence" value="ECO:0007669"/>
    <property type="project" value="TreeGrafter"/>
</dbReference>
<reference evidence="7" key="1">
    <citation type="submission" date="2023-03" db="EMBL/GenBank/DDBJ databases">
        <title>Chromosome-level genomes of two armyworms, Mythimna separata and Mythimna loreyi, provide insights into the biosynthesis and reception of sex pheromones.</title>
        <authorList>
            <person name="Zhao H."/>
        </authorList>
    </citation>
    <scope>NUCLEOTIDE SEQUENCE</scope>
    <source>
        <strain evidence="7">BeijingLab</strain>
        <tissue evidence="7">Pupa</tissue>
    </source>
</reference>
<feature type="compositionally biased region" description="Basic and acidic residues" evidence="5">
    <location>
        <begin position="327"/>
        <end position="345"/>
    </location>
</feature>
<evidence type="ECO:0000256" key="5">
    <source>
        <dbReference type="SAM" id="MobiDB-lite"/>
    </source>
</evidence>
<dbReference type="EMBL" id="JARGEI010000003">
    <property type="protein sequence ID" value="KAJ8734216.1"/>
    <property type="molecule type" value="Genomic_DNA"/>
</dbReference>
<dbReference type="InterPro" id="IPR049627">
    <property type="entry name" value="SLX8"/>
</dbReference>
<evidence type="ECO:0000313" key="8">
    <source>
        <dbReference type="Proteomes" id="UP001231518"/>
    </source>
</evidence>
<feature type="compositionally biased region" description="Low complexity" evidence="5">
    <location>
        <begin position="110"/>
        <end position="128"/>
    </location>
</feature>
<evidence type="ECO:0000256" key="1">
    <source>
        <dbReference type="ARBA" id="ARBA00022723"/>
    </source>
</evidence>
<dbReference type="SUPFAM" id="SSF57850">
    <property type="entry name" value="RING/U-box"/>
    <property type="match status" value="1"/>
</dbReference>
<dbReference type="AlphaFoldDB" id="A0AAD8E0G2"/>
<sequence length="1014" mass="110720">MGDSKNRKVPPKQKASSNSKRKNSSDQKENTPKREKTKTIKPDPEDGIAMSKQLLLKKSNARSQRQSSRTSSKPERICPNGKPLPSLSELEKMYEDSDDDSEQTPKTSVQKPKCSPTTPKKQSPPTSTIDKDLILPSTINKITERLLGSIQNQNLPSPDELLEAAALLRDESPPRAPVILPPKKRKPEVPYIVGCKDRPQVISKPSTNFCRGGDDYGVIPSVQEEEIPAKRAKKSRIPNYTKSIFNAQSDEIAERLVKDDAGNLSDASSDSNKTIEYDPTPFQIPRPLSFSPQPSTSTDINTFLKNDERFNESFKEVNTSKDSTPTKADHDKLIPETIEEDKTHSEQSTSLKKNDALIKKKSTPKIKDDILTKEKSTSAINEDDVQIVDISYDTIEIKDICDRTVEIQSTTSNTVDTDVIEIIEPVALTDVKPKRKNNTVDKILDDECMIITPNAPSSSRNNDKNLRSPTIIIEDEYSSINMEFDSFNDEPIEIIDVDDIIAENTSILYKWKKHREKEFNKINTVVDVPNTYRNVSTPQTTVTCTSTAVQTTSTPTTATTTLSAEVTPSTTLSIGVTPTTTLSTGVVCSTTLSTEVTPSTTLSTGVMPDTTLSTGVTPSTTVSAGVPPSTALSTGVTPSTTFLNALISTSDYNLNITTRQTNNQRQTEVNNVQGNETIGSMLTDFFNRLPNTSARATLDSGSRNPPEIIDVDSVIVENNTIQPYNITSRNVSTPQTTVTPRTAVQTTSTPTTANTTLSAGVTPSTAVTTSTITTNNNLNMTNRNSSTNALNNQMQTSSVNDMRSETFHGILDAFFESVERRPRNISSIYDSGNRITSLLTSMVDRLESRIRNGRRPRVPHMPRPTRNPTARAFSNQTSRLTSNRTAARNPIPRPTPNETPRPASTTISTPSQPLNTPVAATTSVSISSNSPSNSETQQTSTTIPPPSPIPTRNIGDCPICLDPLNTTNGMASTNCGHVFCLSCIQAAIKSNGKKCPTCRKALKGAGGGYHLLYL</sequence>
<feature type="region of interest" description="Disordered" evidence="5">
    <location>
        <begin position="731"/>
        <end position="756"/>
    </location>
</feature>
<dbReference type="CDD" id="cd16449">
    <property type="entry name" value="RING-HC"/>
    <property type="match status" value="1"/>
</dbReference>
<evidence type="ECO:0000313" key="7">
    <source>
        <dbReference type="EMBL" id="KAJ8734216.1"/>
    </source>
</evidence>
<evidence type="ECO:0000259" key="6">
    <source>
        <dbReference type="PROSITE" id="PS50089"/>
    </source>
</evidence>
<keyword evidence="3" id="KW-0862">Zinc</keyword>
<feature type="compositionally biased region" description="Basic residues" evidence="5">
    <location>
        <begin position="851"/>
        <end position="860"/>
    </location>
</feature>
<feature type="region of interest" description="Disordered" evidence="5">
    <location>
        <begin position="1"/>
        <end position="133"/>
    </location>
</feature>
<dbReference type="GO" id="GO:0008270">
    <property type="term" value="F:zinc ion binding"/>
    <property type="evidence" value="ECO:0007669"/>
    <property type="project" value="UniProtKB-KW"/>
</dbReference>
<dbReference type="PROSITE" id="PS00518">
    <property type="entry name" value="ZF_RING_1"/>
    <property type="match status" value="1"/>
</dbReference>
<dbReference type="PANTHER" id="PTHR47094:SF1">
    <property type="entry name" value="RING-TYPE E3 UBIQUITIN TRANSFERASE"/>
    <property type="match status" value="1"/>
</dbReference>
<feature type="compositionally biased region" description="Polar residues" evidence="5">
    <location>
        <begin position="900"/>
        <end position="915"/>
    </location>
</feature>
<dbReference type="Gene3D" id="3.30.40.10">
    <property type="entry name" value="Zinc/RING finger domain, C3HC4 (zinc finger)"/>
    <property type="match status" value="1"/>
</dbReference>
<dbReference type="InterPro" id="IPR017907">
    <property type="entry name" value="Znf_RING_CS"/>
</dbReference>
<dbReference type="GO" id="GO:0033768">
    <property type="term" value="C:SUMO-targeted ubiquitin ligase complex"/>
    <property type="evidence" value="ECO:0007669"/>
    <property type="project" value="TreeGrafter"/>
</dbReference>
<evidence type="ECO:0000256" key="3">
    <source>
        <dbReference type="ARBA" id="ARBA00022833"/>
    </source>
</evidence>
<feature type="region of interest" description="Disordered" evidence="5">
    <location>
        <begin position="316"/>
        <end position="356"/>
    </location>
</feature>
<accession>A0AAD8E0G2</accession>
<feature type="domain" description="RING-type" evidence="6">
    <location>
        <begin position="957"/>
        <end position="999"/>
    </location>
</feature>
<feature type="compositionally biased region" description="Low complexity" evidence="5">
    <location>
        <begin position="916"/>
        <end position="942"/>
    </location>
</feature>
<gene>
    <name evidence="7" type="ORF">PYW07_014767</name>
</gene>
<keyword evidence="8" id="KW-1185">Reference proteome</keyword>
<dbReference type="GO" id="GO:0061630">
    <property type="term" value="F:ubiquitin protein ligase activity"/>
    <property type="evidence" value="ECO:0007669"/>
    <property type="project" value="InterPro"/>
</dbReference>
<dbReference type="InterPro" id="IPR001841">
    <property type="entry name" value="Znf_RING"/>
</dbReference>
<comment type="caution">
    <text evidence="7">The sequence shown here is derived from an EMBL/GenBank/DDBJ whole genome shotgun (WGS) entry which is preliminary data.</text>
</comment>
<protein>
    <recommendedName>
        <fullName evidence="6">RING-type domain-containing protein</fullName>
    </recommendedName>
</protein>
<evidence type="ECO:0000256" key="2">
    <source>
        <dbReference type="ARBA" id="ARBA00022771"/>
    </source>
</evidence>
<feature type="region of interest" description="Disordered" evidence="5">
    <location>
        <begin position="847"/>
        <end position="950"/>
    </location>
</feature>
<organism evidence="7 8">
    <name type="scientific">Mythimna separata</name>
    <name type="common">Oriental armyworm</name>
    <name type="synonym">Pseudaletia separata</name>
    <dbReference type="NCBI Taxonomy" id="271217"/>
    <lineage>
        <taxon>Eukaryota</taxon>
        <taxon>Metazoa</taxon>
        <taxon>Ecdysozoa</taxon>
        <taxon>Arthropoda</taxon>
        <taxon>Hexapoda</taxon>
        <taxon>Insecta</taxon>
        <taxon>Pterygota</taxon>
        <taxon>Neoptera</taxon>
        <taxon>Endopterygota</taxon>
        <taxon>Lepidoptera</taxon>
        <taxon>Glossata</taxon>
        <taxon>Ditrysia</taxon>
        <taxon>Noctuoidea</taxon>
        <taxon>Noctuidae</taxon>
        <taxon>Noctuinae</taxon>
        <taxon>Hadenini</taxon>
        <taxon>Mythimna</taxon>
    </lineage>
</organism>
<dbReference type="Proteomes" id="UP001231518">
    <property type="component" value="Chromosome 5"/>
</dbReference>
<proteinExistence type="predicted"/>
<feature type="compositionally biased region" description="Basic and acidic residues" evidence="5">
    <location>
        <begin position="23"/>
        <end position="44"/>
    </location>
</feature>
<keyword evidence="1" id="KW-0479">Metal-binding</keyword>
<name>A0AAD8E0G2_MYTSE</name>
<dbReference type="SMART" id="SM00184">
    <property type="entry name" value="RING"/>
    <property type="match status" value="1"/>
</dbReference>
<feature type="compositionally biased region" description="Polar residues" evidence="5">
    <location>
        <begin position="866"/>
        <end position="886"/>
    </location>
</feature>
<dbReference type="InterPro" id="IPR013083">
    <property type="entry name" value="Znf_RING/FYVE/PHD"/>
</dbReference>
<dbReference type="Pfam" id="PF13639">
    <property type="entry name" value="zf-RING_2"/>
    <property type="match status" value="1"/>
</dbReference>
<dbReference type="PANTHER" id="PTHR47094">
    <property type="entry name" value="ELFLESS, ISOFORM B"/>
    <property type="match status" value="1"/>
</dbReference>
<feature type="compositionally biased region" description="Low complexity" evidence="5">
    <location>
        <begin position="62"/>
        <end position="71"/>
    </location>
</feature>
<dbReference type="GO" id="GO:0140082">
    <property type="term" value="F:SUMO-ubiquitin ligase activity"/>
    <property type="evidence" value="ECO:0007669"/>
    <property type="project" value="TreeGrafter"/>
</dbReference>
<evidence type="ECO:0000256" key="4">
    <source>
        <dbReference type="PROSITE-ProRule" id="PRU00175"/>
    </source>
</evidence>
<dbReference type="PROSITE" id="PS50089">
    <property type="entry name" value="ZF_RING_2"/>
    <property type="match status" value="1"/>
</dbReference>
<dbReference type="GO" id="GO:0032183">
    <property type="term" value="F:SUMO binding"/>
    <property type="evidence" value="ECO:0007669"/>
    <property type="project" value="TreeGrafter"/>
</dbReference>
<keyword evidence="2 4" id="KW-0863">Zinc-finger</keyword>